<evidence type="ECO:0000313" key="2">
    <source>
        <dbReference type="EMBL" id="GHA24107.1"/>
    </source>
</evidence>
<gene>
    <name evidence="2" type="ORF">GCM10007103_01650</name>
</gene>
<name>A0A918VUG9_9FLAO</name>
<feature type="transmembrane region" description="Helical" evidence="1">
    <location>
        <begin position="371"/>
        <end position="394"/>
    </location>
</feature>
<feature type="transmembrane region" description="Helical" evidence="1">
    <location>
        <begin position="41"/>
        <end position="62"/>
    </location>
</feature>
<feature type="transmembrane region" description="Helical" evidence="1">
    <location>
        <begin position="208"/>
        <end position="229"/>
    </location>
</feature>
<reference evidence="2" key="2">
    <citation type="submission" date="2020-09" db="EMBL/GenBank/DDBJ databases">
        <authorList>
            <person name="Sun Q."/>
            <person name="Kim S."/>
        </authorList>
    </citation>
    <scope>NUCLEOTIDE SEQUENCE</scope>
    <source>
        <strain evidence="2">KCTC 12719</strain>
    </source>
</reference>
<dbReference type="RefSeq" id="WP_189602731.1">
    <property type="nucleotide sequence ID" value="NZ_BMXB01000001.1"/>
</dbReference>
<accession>A0A918VUG9</accession>
<sequence length="401" mass="46128">MIQLKRHTSIALAYFLLVGVLGILLRLFFVTPIAANYRYVVHAHSHIALLGWVYIGLATLIYRIYFTEAGKSKLYLRIFWFTNITILGMLFTFPFQGYALFSITFSTLFLIASYFFAWFVLKHIPKQFKGAFSFKCIKASLWYLIISSIGPWAIGGVMATLGNTSIWYKLSIYFYLHFQYNAWFILALTGILFFILEKNGLNPEKKEFKSFFLLLNAGIILSFFLSVLWIEPPVIFYVLAAAGAILQTMAFYKLFLILKKSWSGLKKLISPFLNFLFCLTGLFLAVKVLLQLMTAIPYFADLSALYTDFVIGYLHWTFLGVISIALFAFFQYFNFLKLRKDIFWIYLSGFILSEILIFYKGTSIWLGLPFFSQYFPILVGISALIPVAVCIILFSNLRTGS</sequence>
<proteinExistence type="predicted"/>
<dbReference type="Proteomes" id="UP000610456">
    <property type="component" value="Unassembled WGS sequence"/>
</dbReference>
<feature type="transmembrane region" description="Helical" evidence="1">
    <location>
        <begin position="268"/>
        <end position="290"/>
    </location>
</feature>
<protein>
    <recommendedName>
        <fullName evidence="4">Cytochrome C and Quinol oxidase polypeptide I</fullName>
    </recommendedName>
</protein>
<evidence type="ECO:0000256" key="1">
    <source>
        <dbReference type="SAM" id="Phobius"/>
    </source>
</evidence>
<dbReference type="EMBL" id="BMXB01000001">
    <property type="protein sequence ID" value="GHA24107.1"/>
    <property type="molecule type" value="Genomic_DNA"/>
</dbReference>
<comment type="caution">
    <text evidence="2">The sequence shown here is derived from an EMBL/GenBank/DDBJ whole genome shotgun (WGS) entry which is preliminary data.</text>
</comment>
<keyword evidence="1" id="KW-0472">Membrane</keyword>
<feature type="transmembrane region" description="Helical" evidence="1">
    <location>
        <begin position="173"/>
        <end position="196"/>
    </location>
</feature>
<organism evidence="2 3">
    <name type="scientific">Salinimicrobium marinum</name>
    <dbReference type="NCBI Taxonomy" id="680283"/>
    <lineage>
        <taxon>Bacteria</taxon>
        <taxon>Pseudomonadati</taxon>
        <taxon>Bacteroidota</taxon>
        <taxon>Flavobacteriia</taxon>
        <taxon>Flavobacteriales</taxon>
        <taxon>Flavobacteriaceae</taxon>
        <taxon>Salinimicrobium</taxon>
    </lineage>
</organism>
<feature type="transmembrane region" description="Helical" evidence="1">
    <location>
        <begin position="310"/>
        <end position="330"/>
    </location>
</feature>
<keyword evidence="1" id="KW-0812">Transmembrane</keyword>
<evidence type="ECO:0008006" key="4">
    <source>
        <dbReference type="Google" id="ProtNLM"/>
    </source>
</evidence>
<reference evidence="2" key="1">
    <citation type="journal article" date="2014" name="Int. J. Syst. Evol. Microbiol.">
        <title>Complete genome sequence of Corynebacterium casei LMG S-19264T (=DSM 44701T), isolated from a smear-ripened cheese.</title>
        <authorList>
            <consortium name="US DOE Joint Genome Institute (JGI-PGF)"/>
            <person name="Walter F."/>
            <person name="Albersmeier A."/>
            <person name="Kalinowski J."/>
            <person name="Ruckert C."/>
        </authorList>
    </citation>
    <scope>NUCLEOTIDE SEQUENCE</scope>
    <source>
        <strain evidence="2">KCTC 12719</strain>
    </source>
</reference>
<feature type="transmembrane region" description="Helical" evidence="1">
    <location>
        <begin position="342"/>
        <end position="359"/>
    </location>
</feature>
<feature type="transmembrane region" description="Helical" evidence="1">
    <location>
        <begin position="235"/>
        <end position="256"/>
    </location>
</feature>
<evidence type="ECO:0000313" key="3">
    <source>
        <dbReference type="Proteomes" id="UP000610456"/>
    </source>
</evidence>
<feature type="transmembrane region" description="Helical" evidence="1">
    <location>
        <begin position="99"/>
        <end position="121"/>
    </location>
</feature>
<keyword evidence="1" id="KW-1133">Transmembrane helix</keyword>
<keyword evidence="3" id="KW-1185">Reference proteome</keyword>
<feature type="transmembrane region" description="Helical" evidence="1">
    <location>
        <begin position="12"/>
        <end position="35"/>
    </location>
</feature>
<dbReference type="AlphaFoldDB" id="A0A918VUG9"/>
<feature type="transmembrane region" description="Helical" evidence="1">
    <location>
        <begin position="141"/>
        <end position="161"/>
    </location>
</feature>
<feature type="transmembrane region" description="Helical" evidence="1">
    <location>
        <begin position="74"/>
        <end position="93"/>
    </location>
</feature>